<reference evidence="1" key="1">
    <citation type="submission" date="2020-03" db="EMBL/GenBank/DDBJ databases">
        <title>The deep terrestrial virosphere.</title>
        <authorList>
            <person name="Holmfeldt K."/>
            <person name="Nilsson E."/>
            <person name="Simone D."/>
            <person name="Lopez-Fernandez M."/>
            <person name="Wu X."/>
            <person name="de Brujin I."/>
            <person name="Lundin D."/>
            <person name="Andersson A."/>
            <person name="Bertilsson S."/>
            <person name="Dopson M."/>
        </authorList>
    </citation>
    <scope>NUCLEOTIDE SEQUENCE</scope>
    <source>
        <strain evidence="1">MM171A00660</strain>
        <strain evidence="2">MM171B00538</strain>
    </source>
</reference>
<organism evidence="1">
    <name type="scientific">viral metagenome</name>
    <dbReference type="NCBI Taxonomy" id="1070528"/>
    <lineage>
        <taxon>unclassified sequences</taxon>
        <taxon>metagenomes</taxon>
        <taxon>organismal metagenomes</taxon>
    </lineage>
</organism>
<evidence type="ECO:0000313" key="2">
    <source>
        <dbReference type="EMBL" id="QJB03910.1"/>
    </source>
</evidence>
<gene>
    <name evidence="1" type="ORF">MM171A00660_0029</name>
    <name evidence="2" type="ORF">MM171B00538_0024</name>
</gene>
<evidence type="ECO:0000313" key="1">
    <source>
        <dbReference type="EMBL" id="QJB00204.1"/>
    </source>
</evidence>
<dbReference type="EMBL" id="MT143865">
    <property type="protein sequence ID" value="QJB03910.1"/>
    <property type="molecule type" value="Genomic_DNA"/>
</dbReference>
<proteinExistence type="predicted"/>
<accession>A0A6M3LZB1</accession>
<sequence length="147" mass="16518">MEKEIDGVIVRIHRHGWTVVKPNQHRPDGSVSSSGTISGYGDGWEKYIQPGIPVVDIRTIPDEKLWEWALKSPNINPDLKGIRGAKVEQNYDGIDKHKDAWVIDSMHPAIQSLFHSCNLSYVSVEEYCLLAKEWGAEVHLHGGELHG</sequence>
<dbReference type="EMBL" id="MT143684">
    <property type="protein sequence ID" value="QJB00204.1"/>
    <property type="molecule type" value="Genomic_DNA"/>
</dbReference>
<dbReference type="AlphaFoldDB" id="A0A6M3LZB1"/>
<name>A0A6M3LZB1_9ZZZZ</name>
<protein>
    <submittedName>
        <fullName evidence="1">Uncharacterized protein</fullName>
    </submittedName>
</protein>